<evidence type="ECO:0000313" key="2">
    <source>
        <dbReference type="EMBL" id="RXF69961.1"/>
    </source>
</evidence>
<dbReference type="Gene3D" id="2.40.100.20">
    <property type="match status" value="1"/>
</dbReference>
<dbReference type="InterPro" id="IPR041183">
    <property type="entry name" value="Cyclophilin-like"/>
</dbReference>
<name>A0A4Q0M9S2_9HYPH</name>
<accession>A0A4Q0M9S2</accession>
<gene>
    <name evidence="2" type="ORF">EK403_17695</name>
</gene>
<evidence type="ECO:0000259" key="1">
    <source>
        <dbReference type="Pfam" id="PF18050"/>
    </source>
</evidence>
<evidence type="ECO:0000313" key="3">
    <source>
        <dbReference type="Proteomes" id="UP000289708"/>
    </source>
</evidence>
<keyword evidence="3" id="KW-1185">Reference proteome</keyword>
<dbReference type="Pfam" id="PF18050">
    <property type="entry name" value="Cyclophil_like2"/>
    <property type="match status" value="1"/>
</dbReference>
<dbReference type="OrthoDB" id="5298378at2"/>
<comment type="caution">
    <text evidence="2">The sequence shown here is derived from an EMBL/GenBank/DDBJ whole genome shotgun (WGS) entry which is preliminary data.</text>
</comment>
<feature type="domain" description="Cyclophilin-like" evidence="1">
    <location>
        <begin position="12"/>
        <end position="116"/>
    </location>
</feature>
<proteinExistence type="predicted"/>
<dbReference type="Proteomes" id="UP000289708">
    <property type="component" value="Unassembled WGS sequence"/>
</dbReference>
<organism evidence="2 3">
    <name type="scientific">Hansschlegelia zhihuaiae</name>
    <dbReference type="NCBI Taxonomy" id="405005"/>
    <lineage>
        <taxon>Bacteria</taxon>
        <taxon>Pseudomonadati</taxon>
        <taxon>Pseudomonadota</taxon>
        <taxon>Alphaproteobacteria</taxon>
        <taxon>Hyphomicrobiales</taxon>
        <taxon>Methylopilaceae</taxon>
        <taxon>Hansschlegelia</taxon>
    </lineage>
</organism>
<reference evidence="2 3" key="1">
    <citation type="submission" date="2018-12" db="EMBL/GenBank/DDBJ databases">
        <title>bacterium Hansschlegelia zhihuaiae S113.</title>
        <authorList>
            <person name="He J."/>
        </authorList>
    </citation>
    <scope>NUCLEOTIDE SEQUENCE [LARGE SCALE GENOMIC DNA]</scope>
    <source>
        <strain evidence="2 3">S 113</strain>
    </source>
</reference>
<protein>
    <recommendedName>
        <fullName evidence="1">Cyclophilin-like domain-containing protein</fullName>
    </recommendedName>
</protein>
<dbReference type="AlphaFoldDB" id="A0A4Q0M9S2"/>
<dbReference type="InterPro" id="IPR029000">
    <property type="entry name" value="Cyclophilin-like_dom_sf"/>
</dbReference>
<sequence>MNEIQFRIAGSGETVEATLEDGEAARAFGALVWMTLKLTDYNATEKISDLPRKLPTAGAREGFTPVAGDIAYYAPWGNLAVFYKEFPYSKGLVRLGRLKQIPDAFRGSDPVAVTIEAIQARRRRDP</sequence>
<dbReference type="RefSeq" id="WP_128778791.1">
    <property type="nucleotide sequence ID" value="NZ_RYFI01000019.1"/>
</dbReference>
<dbReference type="EMBL" id="RYFI01000019">
    <property type="protein sequence ID" value="RXF69961.1"/>
    <property type="molecule type" value="Genomic_DNA"/>
</dbReference>
<dbReference type="SUPFAM" id="SSF50891">
    <property type="entry name" value="Cyclophilin-like"/>
    <property type="match status" value="1"/>
</dbReference>